<protein>
    <submittedName>
        <fullName evidence="2">Uncharacterized protein</fullName>
    </submittedName>
</protein>
<dbReference type="HOGENOM" id="CLU_2175104_0_0_1"/>
<sequence>MEWKGLIRHRKILRGNYTISFPVPAFVFALSLFAQILHLSHSLCFPILSDAMSRRTLRTQIGAPQARADESWPVLGHGCHFIPLQDMRQLLVFSAAIQPSSDNFKNGSWPEDAAIELVLENLHAKV</sequence>
<reference evidence="2" key="1">
    <citation type="submission" date="2015-04" db="UniProtKB">
        <authorList>
            <consortium name="EnsemblPlants"/>
        </authorList>
    </citation>
    <scope>IDENTIFICATION</scope>
</reference>
<name>A0A0E0MLS7_ORYPU</name>
<keyword evidence="1" id="KW-0472">Membrane</keyword>
<dbReference type="EnsemblPlants" id="OPUNC12G08880.1">
    <property type="protein sequence ID" value="OPUNC12G08880.1"/>
    <property type="gene ID" value="OPUNC12G08880"/>
</dbReference>
<keyword evidence="3" id="KW-1185">Reference proteome</keyword>
<dbReference type="Gramene" id="OPUNC12G08880.1">
    <property type="protein sequence ID" value="OPUNC12G08880.1"/>
    <property type="gene ID" value="OPUNC12G08880"/>
</dbReference>
<proteinExistence type="predicted"/>
<evidence type="ECO:0000313" key="2">
    <source>
        <dbReference type="EnsemblPlants" id="OPUNC12G08880.1"/>
    </source>
</evidence>
<evidence type="ECO:0000256" key="1">
    <source>
        <dbReference type="SAM" id="Phobius"/>
    </source>
</evidence>
<accession>A0A0E0MLS7</accession>
<reference evidence="2" key="2">
    <citation type="submission" date="2018-05" db="EMBL/GenBank/DDBJ databases">
        <title>OpunRS2 (Oryza punctata Reference Sequence Version 2).</title>
        <authorList>
            <person name="Zhang J."/>
            <person name="Kudrna D."/>
            <person name="Lee S."/>
            <person name="Talag J."/>
            <person name="Welchert J."/>
            <person name="Wing R.A."/>
        </authorList>
    </citation>
    <scope>NUCLEOTIDE SEQUENCE [LARGE SCALE GENOMIC DNA]</scope>
</reference>
<keyword evidence="1" id="KW-0812">Transmembrane</keyword>
<dbReference type="Proteomes" id="UP000026962">
    <property type="component" value="Chromosome 12"/>
</dbReference>
<evidence type="ECO:0000313" key="3">
    <source>
        <dbReference type="Proteomes" id="UP000026962"/>
    </source>
</evidence>
<feature type="transmembrane region" description="Helical" evidence="1">
    <location>
        <begin position="21"/>
        <end position="39"/>
    </location>
</feature>
<keyword evidence="1" id="KW-1133">Transmembrane helix</keyword>
<organism evidence="2">
    <name type="scientific">Oryza punctata</name>
    <name type="common">Red rice</name>
    <dbReference type="NCBI Taxonomy" id="4537"/>
    <lineage>
        <taxon>Eukaryota</taxon>
        <taxon>Viridiplantae</taxon>
        <taxon>Streptophyta</taxon>
        <taxon>Embryophyta</taxon>
        <taxon>Tracheophyta</taxon>
        <taxon>Spermatophyta</taxon>
        <taxon>Magnoliopsida</taxon>
        <taxon>Liliopsida</taxon>
        <taxon>Poales</taxon>
        <taxon>Poaceae</taxon>
        <taxon>BOP clade</taxon>
        <taxon>Oryzoideae</taxon>
        <taxon>Oryzeae</taxon>
        <taxon>Oryzinae</taxon>
        <taxon>Oryza</taxon>
    </lineage>
</organism>
<dbReference type="AlphaFoldDB" id="A0A0E0MLS7"/>